<sequence length="64" mass="7386">MNVAISRAKRKLYVIGNRTHWKDFNYFDQMAKDLATLNEIQDENIVQAAAHSQTLFCADKITID</sequence>
<evidence type="ECO:0008006" key="3">
    <source>
        <dbReference type="Google" id="ProtNLM"/>
    </source>
</evidence>
<dbReference type="HOGENOM" id="CLU_2862257_0_0_6"/>
<dbReference type="STRING" id="658187.LDG_7011"/>
<dbReference type="Gene3D" id="3.40.50.300">
    <property type="entry name" value="P-loop containing nucleotide triphosphate hydrolases"/>
    <property type="match status" value="1"/>
</dbReference>
<evidence type="ECO:0000313" key="1">
    <source>
        <dbReference type="EMBL" id="EHL30865.1"/>
    </source>
</evidence>
<reference evidence="1 2" key="1">
    <citation type="journal article" date="2011" name="BMC Genomics">
        <title>Insight into cross-talk between intra-amoebal pathogens.</title>
        <authorList>
            <person name="Gimenez G."/>
            <person name="Bertelli C."/>
            <person name="Moliner C."/>
            <person name="Robert C."/>
            <person name="Raoult D."/>
            <person name="Fournier P.E."/>
            <person name="Greub G."/>
        </authorList>
    </citation>
    <scope>NUCLEOTIDE SEQUENCE [LARGE SCALE GENOMIC DNA]</scope>
    <source>
        <strain evidence="1 2">LLAP12</strain>
    </source>
</reference>
<dbReference type="InParanoid" id="G9EP30"/>
<accession>G9EP30</accession>
<keyword evidence="2" id="KW-1185">Reference proteome</keyword>
<dbReference type="InterPro" id="IPR027417">
    <property type="entry name" value="P-loop_NTPase"/>
</dbReference>
<dbReference type="EMBL" id="JH413822">
    <property type="protein sequence ID" value="EHL30865.1"/>
    <property type="molecule type" value="Genomic_DNA"/>
</dbReference>
<dbReference type="Proteomes" id="UP000002770">
    <property type="component" value="Unassembled WGS sequence"/>
</dbReference>
<name>G9EP30_9GAMM</name>
<organism evidence="1 2">
    <name type="scientific">Legionella drancourtii LLAP12</name>
    <dbReference type="NCBI Taxonomy" id="658187"/>
    <lineage>
        <taxon>Bacteria</taxon>
        <taxon>Pseudomonadati</taxon>
        <taxon>Pseudomonadota</taxon>
        <taxon>Gammaproteobacteria</taxon>
        <taxon>Legionellales</taxon>
        <taxon>Legionellaceae</taxon>
        <taxon>Legionella</taxon>
    </lineage>
</organism>
<proteinExistence type="predicted"/>
<dbReference type="AlphaFoldDB" id="G9EP30"/>
<evidence type="ECO:0000313" key="2">
    <source>
        <dbReference type="Proteomes" id="UP000002770"/>
    </source>
</evidence>
<gene>
    <name evidence="1" type="ORF">LDG_7011</name>
</gene>
<protein>
    <recommendedName>
        <fullName evidence="3">DNA2/NAM7 helicase-like C-terminal domain-containing protein</fullName>
    </recommendedName>
</protein>